<dbReference type="EMBL" id="CM037160">
    <property type="protein sequence ID" value="KAH7839964.1"/>
    <property type="molecule type" value="Genomic_DNA"/>
</dbReference>
<protein>
    <submittedName>
        <fullName evidence="1">Uncharacterized protein</fullName>
    </submittedName>
</protein>
<dbReference type="Proteomes" id="UP000828048">
    <property type="component" value="Chromosome 10"/>
</dbReference>
<accession>A0ACB7XGN9</accession>
<sequence>MGSSNYHLGNVSDVFSRVRSPLAVDIWQSTIQVLKEVMDALASNHFLVEDDIMARLVQSVVELVVQLDVKPEGGDSCASLKVDI</sequence>
<evidence type="ECO:0000313" key="1">
    <source>
        <dbReference type="EMBL" id="KAH7839964.1"/>
    </source>
</evidence>
<evidence type="ECO:0000313" key="2">
    <source>
        <dbReference type="Proteomes" id="UP000828048"/>
    </source>
</evidence>
<proteinExistence type="predicted"/>
<gene>
    <name evidence="1" type="ORF">Vadar_010716</name>
</gene>
<name>A0ACB7XGN9_9ERIC</name>
<reference evidence="1 2" key="1">
    <citation type="journal article" date="2021" name="Hortic Res">
        <title>High-quality reference genome and annotation aids understanding of berry development for evergreen blueberry (Vaccinium darrowii).</title>
        <authorList>
            <person name="Yu J."/>
            <person name="Hulse-Kemp A.M."/>
            <person name="Babiker E."/>
            <person name="Staton M."/>
        </authorList>
    </citation>
    <scope>NUCLEOTIDE SEQUENCE [LARGE SCALE GENOMIC DNA]</scope>
    <source>
        <strain evidence="2">cv. NJ 8807/NJ 8810</strain>
        <tissue evidence="1">Young leaf</tissue>
    </source>
</reference>
<keyword evidence="2" id="KW-1185">Reference proteome</keyword>
<comment type="caution">
    <text evidence="1">The sequence shown here is derived from an EMBL/GenBank/DDBJ whole genome shotgun (WGS) entry which is preliminary data.</text>
</comment>
<organism evidence="1 2">
    <name type="scientific">Vaccinium darrowii</name>
    <dbReference type="NCBI Taxonomy" id="229202"/>
    <lineage>
        <taxon>Eukaryota</taxon>
        <taxon>Viridiplantae</taxon>
        <taxon>Streptophyta</taxon>
        <taxon>Embryophyta</taxon>
        <taxon>Tracheophyta</taxon>
        <taxon>Spermatophyta</taxon>
        <taxon>Magnoliopsida</taxon>
        <taxon>eudicotyledons</taxon>
        <taxon>Gunneridae</taxon>
        <taxon>Pentapetalae</taxon>
        <taxon>asterids</taxon>
        <taxon>Ericales</taxon>
        <taxon>Ericaceae</taxon>
        <taxon>Vaccinioideae</taxon>
        <taxon>Vaccinieae</taxon>
        <taxon>Vaccinium</taxon>
    </lineage>
</organism>